<dbReference type="EMBL" id="JAKFHA010000019">
    <property type="protein sequence ID" value="MCF2530899.1"/>
    <property type="molecule type" value="Genomic_DNA"/>
</dbReference>
<dbReference type="Proteomes" id="UP001165378">
    <property type="component" value="Unassembled WGS sequence"/>
</dbReference>
<gene>
    <name evidence="6" type="ORF">LZ495_27305</name>
</gene>
<dbReference type="Gene3D" id="3.50.50.60">
    <property type="entry name" value="FAD/NAD(P)-binding domain"/>
    <property type="match status" value="1"/>
</dbReference>
<evidence type="ECO:0000256" key="4">
    <source>
        <dbReference type="PIRSR" id="PIRSR601613-1"/>
    </source>
</evidence>
<proteinExistence type="inferred from homology"/>
<comment type="similarity">
    <text evidence="2">Belongs to the flavin monoamine oxidase family.</text>
</comment>
<dbReference type="Gene3D" id="1.10.405.10">
    <property type="entry name" value="Guanine Nucleotide Dissociation Inhibitor, domain 1"/>
    <property type="match status" value="1"/>
</dbReference>
<protein>
    <submittedName>
        <fullName evidence="6">FAD-dependent oxidoreductase</fullName>
    </submittedName>
</protein>
<dbReference type="InterPro" id="IPR036188">
    <property type="entry name" value="FAD/NAD-bd_sf"/>
</dbReference>
<organism evidence="6 7">
    <name type="scientific">Yinghuangia soli</name>
    <dbReference type="NCBI Taxonomy" id="2908204"/>
    <lineage>
        <taxon>Bacteria</taxon>
        <taxon>Bacillati</taxon>
        <taxon>Actinomycetota</taxon>
        <taxon>Actinomycetes</taxon>
        <taxon>Kitasatosporales</taxon>
        <taxon>Streptomycetaceae</taxon>
        <taxon>Yinghuangia</taxon>
    </lineage>
</organism>
<feature type="domain" description="Amine oxidase" evidence="5">
    <location>
        <begin position="16"/>
        <end position="435"/>
    </location>
</feature>
<dbReference type="Pfam" id="PF01593">
    <property type="entry name" value="Amino_oxidase"/>
    <property type="match status" value="1"/>
</dbReference>
<dbReference type="GO" id="GO:0016491">
    <property type="term" value="F:oxidoreductase activity"/>
    <property type="evidence" value="ECO:0007669"/>
    <property type="project" value="UniProtKB-KW"/>
</dbReference>
<dbReference type="RefSeq" id="WP_235055568.1">
    <property type="nucleotide sequence ID" value="NZ_JAKFHA010000019.1"/>
</dbReference>
<keyword evidence="7" id="KW-1185">Reference proteome</keyword>
<evidence type="ECO:0000256" key="2">
    <source>
        <dbReference type="ARBA" id="ARBA00005995"/>
    </source>
</evidence>
<accession>A0AA41Q3K7</accession>
<reference evidence="6" key="1">
    <citation type="submission" date="2022-01" db="EMBL/GenBank/DDBJ databases">
        <title>Genome-Based Taxonomic Classification of the Phylum Actinobacteria.</title>
        <authorList>
            <person name="Gao Y."/>
        </authorList>
    </citation>
    <scope>NUCLEOTIDE SEQUENCE</scope>
    <source>
        <strain evidence="6">KLBMP 8922</strain>
    </source>
</reference>
<evidence type="ECO:0000259" key="5">
    <source>
        <dbReference type="Pfam" id="PF01593"/>
    </source>
</evidence>
<evidence type="ECO:0000256" key="3">
    <source>
        <dbReference type="ARBA" id="ARBA00023002"/>
    </source>
</evidence>
<dbReference type="InterPro" id="IPR001613">
    <property type="entry name" value="Flavin_amine_oxidase"/>
</dbReference>
<dbReference type="InterPro" id="IPR002937">
    <property type="entry name" value="Amino_oxidase"/>
</dbReference>
<name>A0AA41Q3K7_9ACTN</name>
<dbReference type="SUPFAM" id="SSF51905">
    <property type="entry name" value="FAD/NAD(P)-binding domain"/>
    <property type="match status" value="1"/>
</dbReference>
<dbReference type="AlphaFoldDB" id="A0AA41Q3K7"/>
<evidence type="ECO:0000313" key="6">
    <source>
        <dbReference type="EMBL" id="MCF2530899.1"/>
    </source>
</evidence>
<feature type="binding site" evidence="4">
    <location>
        <begin position="36"/>
        <end position="37"/>
    </location>
    <ligand>
        <name>FAD</name>
        <dbReference type="ChEBI" id="CHEBI:57692"/>
    </ligand>
</feature>
<keyword evidence="3" id="KW-0560">Oxidoreductase</keyword>
<sequence length="442" mass="46047">MSTAEPWDVIVAGAGLAGLVAARDLAEQGLSVAVFEARDRVGGRTWSRAFPGTGTIVDLGAEWVAPGHHAALMAEYDRYGIGLRPEADGGSGGSERIWLFGDEKAVGELPLDAGERAAFDAFLEALAAEAEMLAGESAFASRLEMEVPFAERLVDLPPRAAQVLASLATAVMGAPATEVSVVGLLDDMTDLGVPELPDEEGSEGFAGSAQRRVEGGVMQLADRIAESFEAKLHLGTPIAGVAQDADGVQVTLADGTVQRARALVCAVPVNTLADMDFHPELPRDVALLAEQKHVGQAVKVLARVAGVPDDMALSMWPPALTGAIGIGPAAPGSDDALVICFGLPGSFDPNDLDALTAQLRRAYPEARVLDVAYHDWNADPYAQGAWFAPKSGHWPLLAAFGEPYGRVVFAGSDISPTSLGYMDGAVVSGQAAAERTRAMLDA</sequence>
<dbReference type="Gene3D" id="3.90.660.10">
    <property type="match status" value="1"/>
</dbReference>
<dbReference type="PRINTS" id="PR00757">
    <property type="entry name" value="AMINEOXDASEF"/>
</dbReference>
<dbReference type="InterPro" id="IPR050703">
    <property type="entry name" value="Flavin_MAO"/>
</dbReference>
<dbReference type="PANTHER" id="PTHR43563:SF14">
    <property type="entry name" value="AMINE OXIDASE"/>
    <property type="match status" value="1"/>
</dbReference>
<evidence type="ECO:0000256" key="1">
    <source>
        <dbReference type="ARBA" id="ARBA00001974"/>
    </source>
</evidence>
<comment type="caution">
    <text evidence="6">The sequence shown here is derived from an EMBL/GenBank/DDBJ whole genome shotgun (WGS) entry which is preliminary data.</text>
</comment>
<comment type="cofactor">
    <cofactor evidence="1">
        <name>FAD</name>
        <dbReference type="ChEBI" id="CHEBI:57692"/>
    </cofactor>
</comment>
<dbReference type="PANTHER" id="PTHR43563">
    <property type="entry name" value="AMINE OXIDASE"/>
    <property type="match status" value="1"/>
</dbReference>
<evidence type="ECO:0000313" key="7">
    <source>
        <dbReference type="Proteomes" id="UP001165378"/>
    </source>
</evidence>